<name>A0A553JMG7_SHEHA</name>
<gene>
    <name evidence="1" type="ORF">FN961_14425</name>
</gene>
<keyword evidence="2" id="KW-1185">Reference proteome</keyword>
<accession>A0A553JMG7</accession>
<dbReference type="EMBL" id="VKGK01000017">
    <property type="protein sequence ID" value="TRY13652.1"/>
    <property type="molecule type" value="Genomic_DNA"/>
</dbReference>
<evidence type="ECO:0000313" key="1">
    <source>
        <dbReference type="EMBL" id="TRY13652.1"/>
    </source>
</evidence>
<dbReference type="RefSeq" id="WP_144040882.1">
    <property type="nucleotide sequence ID" value="NZ_BMPL01000038.1"/>
</dbReference>
<dbReference type="OrthoDB" id="6265070at2"/>
<reference evidence="2" key="1">
    <citation type="submission" date="2019-07" db="EMBL/GenBank/DDBJ databases">
        <title>Shewanella sp. YLB-08 draft genomic sequence.</title>
        <authorList>
            <person name="Yu L."/>
        </authorList>
    </citation>
    <scope>NUCLEOTIDE SEQUENCE [LARGE SCALE GENOMIC DNA]</scope>
    <source>
        <strain evidence="2">JCM 20706</strain>
    </source>
</reference>
<dbReference type="AlphaFoldDB" id="A0A553JMG7"/>
<evidence type="ECO:0000313" key="2">
    <source>
        <dbReference type="Proteomes" id="UP000318126"/>
    </source>
</evidence>
<dbReference type="Proteomes" id="UP000318126">
    <property type="component" value="Unassembled WGS sequence"/>
</dbReference>
<sequence>MEPLLQRHTSDFYTKYVSDLACGEQALSICKISDFIDELADNRLLLADFNWDDWYSNSHLVDKPEYIASASLYECQLLLTAMARLERLSPGVMDNMRHNGVLLAILARFNCISLTLS</sequence>
<comment type="caution">
    <text evidence="1">The sequence shown here is derived from an EMBL/GenBank/DDBJ whole genome shotgun (WGS) entry which is preliminary data.</text>
</comment>
<proteinExistence type="predicted"/>
<protein>
    <submittedName>
        <fullName evidence="1">Uncharacterized protein</fullName>
    </submittedName>
</protein>
<dbReference type="InterPro" id="IPR045425">
    <property type="entry name" value="DUF6508"/>
</dbReference>
<organism evidence="1 2">
    <name type="scientific">Shewanella hanedai</name>
    <name type="common">Alteromonas hanedai</name>
    <dbReference type="NCBI Taxonomy" id="25"/>
    <lineage>
        <taxon>Bacteria</taxon>
        <taxon>Pseudomonadati</taxon>
        <taxon>Pseudomonadota</taxon>
        <taxon>Gammaproteobacteria</taxon>
        <taxon>Alteromonadales</taxon>
        <taxon>Shewanellaceae</taxon>
        <taxon>Shewanella</taxon>
    </lineage>
</organism>
<dbReference type="Pfam" id="PF20118">
    <property type="entry name" value="DUF6508"/>
    <property type="match status" value="1"/>
</dbReference>